<evidence type="ECO:0000259" key="1">
    <source>
        <dbReference type="Pfam" id="PF07110"/>
    </source>
</evidence>
<name>A0A1N7KBM1_9RHOB</name>
<reference evidence="3" key="1">
    <citation type="submission" date="2017-01" db="EMBL/GenBank/DDBJ databases">
        <authorList>
            <person name="Varghese N."/>
            <person name="Submissions S."/>
        </authorList>
    </citation>
    <scope>NUCLEOTIDE SEQUENCE [LARGE SCALE GENOMIC DNA]</scope>
    <source>
        <strain evidence="3">DSM 29430</strain>
    </source>
</reference>
<dbReference type="RefSeq" id="WP_076444840.1">
    <property type="nucleotide sequence ID" value="NZ_FTOQ01000001.1"/>
</dbReference>
<dbReference type="SUPFAM" id="SSF54909">
    <property type="entry name" value="Dimeric alpha+beta barrel"/>
    <property type="match status" value="1"/>
</dbReference>
<sequence length="105" mass="11220">MPSTLQVIYPVAEGKSFDYDYYLSTHMDIVKEHMSPHYQAAHVTRGLAGGAPGAAPDYFAIATFTCADQDALQAMIGAAGPAIEDLANFTDCDVQMLVGEAAFQD</sequence>
<dbReference type="InterPro" id="IPR011008">
    <property type="entry name" value="Dimeric_a/b-barrel"/>
</dbReference>
<dbReference type="Pfam" id="PF07110">
    <property type="entry name" value="EthD"/>
    <property type="match status" value="1"/>
</dbReference>
<dbReference type="PANTHER" id="PTHR40260:SF2">
    <property type="entry name" value="BLR8190 PROTEIN"/>
    <property type="match status" value="1"/>
</dbReference>
<gene>
    <name evidence="2" type="ORF">SAMN05421759_101611</name>
</gene>
<evidence type="ECO:0000313" key="2">
    <source>
        <dbReference type="EMBL" id="SIS58995.1"/>
    </source>
</evidence>
<dbReference type="InterPro" id="IPR009799">
    <property type="entry name" value="EthD_dom"/>
</dbReference>
<feature type="domain" description="EthD" evidence="1">
    <location>
        <begin position="18"/>
        <end position="91"/>
    </location>
</feature>
<dbReference type="OrthoDB" id="5343971at2"/>
<dbReference type="GO" id="GO:0016491">
    <property type="term" value="F:oxidoreductase activity"/>
    <property type="evidence" value="ECO:0007669"/>
    <property type="project" value="InterPro"/>
</dbReference>
<dbReference type="Proteomes" id="UP000186684">
    <property type="component" value="Unassembled WGS sequence"/>
</dbReference>
<dbReference type="NCBIfam" id="TIGR02118">
    <property type="entry name" value="EthD family reductase"/>
    <property type="match status" value="1"/>
</dbReference>
<dbReference type="STRING" id="633194.SAMN05421759_101611"/>
<evidence type="ECO:0000313" key="3">
    <source>
        <dbReference type="Proteomes" id="UP000186684"/>
    </source>
</evidence>
<proteinExistence type="predicted"/>
<dbReference type="EMBL" id="FTOQ01000001">
    <property type="protein sequence ID" value="SIS58995.1"/>
    <property type="molecule type" value="Genomic_DNA"/>
</dbReference>
<dbReference type="Gene3D" id="3.30.70.100">
    <property type="match status" value="1"/>
</dbReference>
<organism evidence="2 3">
    <name type="scientific">Roseivivax lentus</name>
    <dbReference type="NCBI Taxonomy" id="633194"/>
    <lineage>
        <taxon>Bacteria</taxon>
        <taxon>Pseudomonadati</taxon>
        <taxon>Pseudomonadota</taxon>
        <taxon>Alphaproteobacteria</taxon>
        <taxon>Rhodobacterales</taxon>
        <taxon>Roseobacteraceae</taxon>
        <taxon>Roseivivax</taxon>
    </lineage>
</organism>
<accession>A0A1N7KBM1</accession>
<keyword evidence="3" id="KW-1185">Reference proteome</keyword>
<protein>
    <recommendedName>
        <fullName evidence="1">EthD domain-containing protein</fullName>
    </recommendedName>
</protein>
<dbReference type="AlphaFoldDB" id="A0A1N7KBM1"/>
<dbReference type="PANTHER" id="PTHR40260">
    <property type="entry name" value="BLR8190 PROTEIN"/>
    <property type="match status" value="1"/>
</dbReference>